<sequence length="132" mass="13339">MKASSPNPLSRVAHAILTARTGEEEEACNRQTATITQDKPDSARMVLALLSDPKKLLFGLIAIGIIVAVIAYAVSKTPAVSGLLAGTALAGMAASAFGGGGGGLLGGLVGMFSRDKKDNDKDVKGAADIGRC</sequence>
<accession>A0A5B7J138</accession>
<feature type="transmembrane region" description="Helical" evidence="1">
    <location>
        <begin position="56"/>
        <end position="75"/>
    </location>
</feature>
<keyword evidence="1" id="KW-1133">Transmembrane helix</keyword>
<keyword evidence="3" id="KW-1185">Reference proteome</keyword>
<evidence type="ECO:0000256" key="1">
    <source>
        <dbReference type="SAM" id="Phobius"/>
    </source>
</evidence>
<dbReference type="AlphaFoldDB" id="A0A5B7J138"/>
<keyword evidence="1" id="KW-0812">Transmembrane</keyword>
<gene>
    <name evidence="2" type="ORF">E2C01_081422</name>
</gene>
<reference evidence="2 3" key="1">
    <citation type="submission" date="2019-05" db="EMBL/GenBank/DDBJ databases">
        <title>Another draft genome of Portunus trituberculatus and its Hox gene families provides insights of decapod evolution.</title>
        <authorList>
            <person name="Jeong J.-H."/>
            <person name="Song I."/>
            <person name="Kim S."/>
            <person name="Choi T."/>
            <person name="Kim D."/>
            <person name="Ryu S."/>
            <person name="Kim W."/>
        </authorList>
    </citation>
    <scope>NUCLEOTIDE SEQUENCE [LARGE SCALE GENOMIC DNA]</scope>
    <source>
        <tissue evidence="2">Muscle</tissue>
    </source>
</reference>
<name>A0A5B7J138_PORTR</name>
<organism evidence="2 3">
    <name type="scientific">Portunus trituberculatus</name>
    <name type="common">Swimming crab</name>
    <name type="synonym">Neptunus trituberculatus</name>
    <dbReference type="NCBI Taxonomy" id="210409"/>
    <lineage>
        <taxon>Eukaryota</taxon>
        <taxon>Metazoa</taxon>
        <taxon>Ecdysozoa</taxon>
        <taxon>Arthropoda</taxon>
        <taxon>Crustacea</taxon>
        <taxon>Multicrustacea</taxon>
        <taxon>Malacostraca</taxon>
        <taxon>Eumalacostraca</taxon>
        <taxon>Eucarida</taxon>
        <taxon>Decapoda</taxon>
        <taxon>Pleocyemata</taxon>
        <taxon>Brachyura</taxon>
        <taxon>Eubrachyura</taxon>
        <taxon>Portunoidea</taxon>
        <taxon>Portunidae</taxon>
        <taxon>Portuninae</taxon>
        <taxon>Portunus</taxon>
    </lineage>
</organism>
<dbReference type="Proteomes" id="UP000324222">
    <property type="component" value="Unassembled WGS sequence"/>
</dbReference>
<protein>
    <submittedName>
        <fullName evidence="2">Uncharacterized protein</fullName>
    </submittedName>
</protein>
<feature type="transmembrane region" description="Helical" evidence="1">
    <location>
        <begin position="87"/>
        <end position="112"/>
    </location>
</feature>
<evidence type="ECO:0000313" key="3">
    <source>
        <dbReference type="Proteomes" id="UP000324222"/>
    </source>
</evidence>
<dbReference type="EMBL" id="VSRR010071932">
    <property type="protein sequence ID" value="MPC86588.1"/>
    <property type="molecule type" value="Genomic_DNA"/>
</dbReference>
<comment type="caution">
    <text evidence="2">The sequence shown here is derived from an EMBL/GenBank/DDBJ whole genome shotgun (WGS) entry which is preliminary data.</text>
</comment>
<proteinExistence type="predicted"/>
<evidence type="ECO:0000313" key="2">
    <source>
        <dbReference type="EMBL" id="MPC86588.1"/>
    </source>
</evidence>
<keyword evidence="1" id="KW-0472">Membrane</keyword>